<proteinExistence type="predicted"/>
<dbReference type="CDD" id="cd24146">
    <property type="entry name" value="nat-AmDH_N_like"/>
    <property type="match status" value="1"/>
</dbReference>
<accession>X1BBL3</accession>
<evidence type="ECO:0000259" key="1">
    <source>
        <dbReference type="Pfam" id="PF19328"/>
    </source>
</evidence>
<feature type="domain" description="2,4-diaminopentanoate dehydrogenase C-terminal" evidence="1">
    <location>
        <begin position="149"/>
        <end position="259"/>
    </location>
</feature>
<dbReference type="EMBL" id="BART01022112">
    <property type="protein sequence ID" value="GAG92425.1"/>
    <property type="molecule type" value="Genomic_DNA"/>
</dbReference>
<dbReference type="SUPFAM" id="SSF51735">
    <property type="entry name" value="NAD(P)-binding Rossmann-fold domains"/>
    <property type="match status" value="1"/>
</dbReference>
<dbReference type="Pfam" id="PF19328">
    <property type="entry name" value="DAP_DH_C"/>
    <property type="match status" value="1"/>
</dbReference>
<name>X1BBL3_9ZZZZ</name>
<comment type="caution">
    <text evidence="2">The sequence shown here is derived from an EMBL/GenBank/DDBJ whole genome shotgun (WGS) entry which is preliminary data.</text>
</comment>
<sequence length="259" mass="28424">MKENWTVKDKKIRVISYGLGPIGMKAAGIILDNPRLEMVAAIDIAPEKVGKDLGLLLSLNKKVGIAVSGDANEILSSIDADLVLLTTGSIFEKIYSQIRGIVSRGINCISSAEEMFFPYLRNPRLSQQLDNLAKEHSVTVLATGVNPGFVMDTLPLFLTGVCQKVKSIHIERVVDASTRRLPLQTKIGLTLTPEKFQEGVKKKRIGHVGLAESLAYLAWNLGWQLDNVEETIDPVVAGKDISTQYFTIKKNQVVGIKQI</sequence>
<gene>
    <name evidence="2" type="ORF">S01H4_40574</name>
</gene>
<dbReference type="InterPro" id="IPR045760">
    <property type="entry name" value="DAP_DH_C"/>
</dbReference>
<organism evidence="2">
    <name type="scientific">marine sediment metagenome</name>
    <dbReference type="NCBI Taxonomy" id="412755"/>
    <lineage>
        <taxon>unclassified sequences</taxon>
        <taxon>metagenomes</taxon>
        <taxon>ecological metagenomes</taxon>
    </lineage>
</organism>
<feature type="non-terminal residue" evidence="2">
    <location>
        <position position="259"/>
    </location>
</feature>
<protein>
    <recommendedName>
        <fullName evidence="1">2,4-diaminopentanoate dehydrogenase C-terminal domain-containing protein</fullName>
    </recommendedName>
</protein>
<reference evidence="2" key="1">
    <citation type="journal article" date="2014" name="Front. Microbiol.">
        <title>High frequency of phylogenetically diverse reductive dehalogenase-homologous genes in deep subseafloor sedimentary metagenomes.</title>
        <authorList>
            <person name="Kawai M."/>
            <person name="Futagami T."/>
            <person name="Toyoda A."/>
            <person name="Takaki Y."/>
            <person name="Nishi S."/>
            <person name="Hori S."/>
            <person name="Arai W."/>
            <person name="Tsubouchi T."/>
            <person name="Morono Y."/>
            <person name="Uchiyama I."/>
            <person name="Ito T."/>
            <person name="Fujiyama A."/>
            <person name="Inagaki F."/>
            <person name="Takami H."/>
        </authorList>
    </citation>
    <scope>NUCLEOTIDE SEQUENCE</scope>
    <source>
        <strain evidence="2">Expedition CK06-06</strain>
    </source>
</reference>
<dbReference type="InterPro" id="IPR036291">
    <property type="entry name" value="NAD(P)-bd_dom_sf"/>
</dbReference>
<dbReference type="AlphaFoldDB" id="X1BBL3"/>
<evidence type="ECO:0000313" key="2">
    <source>
        <dbReference type="EMBL" id="GAG92425.1"/>
    </source>
</evidence>
<dbReference type="Gene3D" id="3.40.50.720">
    <property type="entry name" value="NAD(P)-binding Rossmann-like Domain"/>
    <property type="match status" value="1"/>
</dbReference>